<evidence type="ECO:0000256" key="3">
    <source>
        <dbReference type="ARBA" id="ARBA00012929"/>
    </source>
</evidence>
<protein>
    <recommendedName>
        <fullName evidence="4 6">dTDP-4-dehydrorhamnose reductase</fullName>
        <ecNumber evidence="3 6">1.1.1.133</ecNumber>
    </recommendedName>
</protein>
<dbReference type="InterPro" id="IPR036291">
    <property type="entry name" value="NAD(P)-bd_dom_sf"/>
</dbReference>
<organism evidence="8 9">
    <name type="scientific">Sulfitobacter litoralis</name>
    <dbReference type="NCBI Taxonomy" id="335975"/>
    <lineage>
        <taxon>Bacteria</taxon>
        <taxon>Pseudomonadati</taxon>
        <taxon>Pseudomonadota</taxon>
        <taxon>Alphaproteobacteria</taxon>
        <taxon>Rhodobacterales</taxon>
        <taxon>Roseobacteraceae</taxon>
        <taxon>Sulfitobacter</taxon>
    </lineage>
</organism>
<comment type="pathway">
    <text evidence="1 6">Carbohydrate biosynthesis; dTDP-L-rhamnose biosynthesis.</text>
</comment>
<evidence type="ECO:0000256" key="2">
    <source>
        <dbReference type="ARBA" id="ARBA00010944"/>
    </source>
</evidence>
<dbReference type="Gene3D" id="3.40.50.720">
    <property type="entry name" value="NAD(P)-binding Rossmann-like Domain"/>
    <property type="match status" value="1"/>
</dbReference>
<evidence type="ECO:0000256" key="6">
    <source>
        <dbReference type="RuleBase" id="RU364082"/>
    </source>
</evidence>
<gene>
    <name evidence="8" type="ORF">SAMN04488512_1233</name>
</gene>
<dbReference type="InterPro" id="IPR029903">
    <property type="entry name" value="RmlD-like-bd"/>
</dbReference>
<dbReference type="EMBL" id="FNJD01000023">
    <property type="protein sequence ID" value="SDP61356.1"/>
    <property type="molecule type" value="Genomic_DNA"/>
</dbReference>
<dbReference type="PANTHER" id="PTHR10491">
    <property type="entry name" value="DTDP-4-DEHYDRORHAMNOSE REDUCTASE"/>
    <property type="match status" value="1"/>
</dbReference>
<dbReference type="SUPFAM" id="SSF51735">
    <property type="entry name" value="NAD(P)-binding Rossmann-fold domains"/>
    <property type="match status" value="1"/>
</dbReference>
<proteinExistence type="inferred from homology"/>
<comment type="cofactor">
    <cofactor evidence="6">
        <name>Mg(2+)</name>
        <dbReference type="ChEBI" id="CHEBI:18420"/>
    </cofactor>
    <text evidence="6">Binds 1 Mg(2+) ion per monomer.</text>
</comment>
<dbReference type="Proteomes" id="UP000198646">
    <property type="component" value="Unassembled WGS sequence"/>
</dbReference>
<keyword evidence="6" id="KW-0521">NADP</keyword>
<dbReference type="PANTHER" id="PTHR10491:SF4">
    <property type="entry name" value="METHIONINE ADENOSYLTRANSFERASE 2 SUBUNIT BETA"/>
    <property type="match status" value="1"/>
</dbReference>
<evidence type="ECO:0000259" key="7">
    <source>
        <dbReference type="Pfam" id="PF04321"/>
    </source>
</evidence>
<accession>A0ABY0SU76</accession>
<dbReference type="Gene3D" id="3.90.25.10">
    <property type="entry name" value="UDP-galactose 4-epimerase, domain 1"/>
    <property type="match status" value="1"/>
</dbReference>
<evidence type="ECO:0000313" key="8">
    <source>
        <dbReference type="EMBL" id="SDP61356.1"/>
    </source>
</evidence>
<comment type="similarity">
    <text evidence="2 6">Belongs to the dTDP-4-dehydrorhamnose reductase family.</text>
</comment>
<name>A0ABY0SU76_9RHOB</name>
<dbReference type="Pfam" id="PF04321">
    <property type="entry name" value="RmlD_sub_bind"/>
    <property type="match status" value="1"/>
</dbReference>
<comment type="catalytic activity">
    <reaction evidence="5 6">
        <text>dTDP-beta-L-rhamnose + NADP(+) = dTDP-4-dehydro-beta-L-rhamnose + NADPH + H(+)</text>
        <dbReference type="Rhea" id="RHEA:21796"/>
        <dbReference type="ChEBI" id="CHEBI:15378"/>
        <dbReference type="ChEBI" id="CHEBI:57510"/>
        <dbReference type="ChEBI" id="CHEBI:57783"/>
        <dbReference type="ChEBI" id="CHEBI:58349"/>
        <dbReference type="ChEBI" id="CHEBI:62830"/>
        <dbReference type="EC" id="1.1.1.133"/>
    </reaction>
</comment>
<evidence type="ECO:0000256" key="5">
    <source>
        <dbReference type="ARBA" id="ARBA00048200"/>
    </source>
</evidence>
<dbReference type="EC" id="1.1.1.133" evidence="3 6"/>
<evidence type="ECO:0000256" key="1">
    <source>
        <dbReference type="ARBA" id="ARBA00004781"/>
    </source>
</evidence>
<evidence type="ECO:0000256" key="4">
    <source>
        <dbReference type="ARBA" id="ARBA00017099"/>
    </source>
</evidence>
<reference evidence="8 9" key="1">
    <citation type="submission" date="2016-10" db="EMBL/GenBank/DDBJ databases">
        <authorList>
            <person name="Varghese N."/>
            <person name="Submissions S."/>
        </authorList>
    </citation>
    <scope>NUCLEOTIDE SEQUENCE [LARGE SCALE GENOMIC DNA]</scope>
    <source>
        <strain evidence="8 9">DSM 17584</strain>
    </source>
</reference>
<keyword evidence="6" id="KW-0560">Oxidoreductase</keyword>
<keyword evidence="9" id="KW-1185">Reference proteome</keyword>
<comment type="caution">
    <text evidence="8">The sequence shown here is derived from an EMBL/GenBank/DDBJ whole genome shotgun (WGS) entry which is preliminary data.</text>
</comment>
<comment type="function">
    <text evidence="6">Catalyzes the reduction of dTDP-6-deoxy-L-lyxo-4-hexulose to yield dTDP-L-rhamnose.</text>
</comment>
<feature type="domain" description="RmlD-like substrate binding" evidence="7">
    <location>
        <begin position="35"/>
        <end position="314"/>
    </location>
</feature>
<dbReference type="InterPro" id="IPR005913">
    <property type="entry name" value="dTDP_dehydrorham_reduct"/>
</dbReference>
<evidence type="ECO:0000313" key="9">
    <source>
        <dbReference type="Proteomes" id="UP000198646"/>
    </source>
</evidence>
<sequence length="327" mass="36438">MENEPPRKPSLVCTFFPFYRITSIILLHERKLALKILLLGSTGMAGQAFETHLVAMGHEVVGAARSQANINLDISVNEALLLVLETGNFDAVVNAAAIVDIERCELDPLLSWKTNAAPLAILATWTREYKIPLLHISTDHYYPYGDNFPHGEDAPVYFLNTYAKHKYAAEAFALASPYSLVLRTSILSSRKNGGKTLVEWALDSLSTGKRISVFSDAWTSSMDVDSFARLGWEMFNEKQAKGLYNLACREVYSKEALIRGLAEKIGYTQDNLFPASIKDVFLNRPNCLGLDPSRAEKILGKKCPDLNTVLDNLLYSMKFSEGKNILH</sequence>